<evidence type="ECO:0000313" key="7">
    <source>
        <dbReference type="EMBL" id="GAA4333668.1"/>
    </source>
</evidence>
<dbReference type="Pfam" id="PF01625">
    <property type="entry name" value="PMSR"/>
    <property type="match status" value="1"/>
</dbReference>
<dbReference type="PANTHER" id="PTHR43774:SF1">
    <property type="entry name" value="PEPTIDE METHIONINE SULFOXIDE REDUCTASE MSRA 2"/>
    <property type="match status" value="1"/>
</dbReference>
<comment type="catalytic activity">
    <reaction evidence="2 4">
        <text>L-methionyl-[protein] + [thioredoxin]-disulfide + H2O = L-methionyl-(S)-S-oxide-[protein] + [thioredoxin]-dithiol</text>
        <dbReference type="Rhea" id="RHEA:14217"/>
        <dbReference type="Rhea" id="RHEA-COMP:10698"/>
        <dbReference type="Rhea" id="RHEA-COMP:10700"/>
        <dbReference type="Rhea" id="RHEA-COMP:12313"/>
        <dbReference type="Rhea" id="RHEA-COMP:12315"/>
        <dbReference type="ChEBI" id="CHEBI:15377"/>
        <dbReference type="ChEBI" id="CHEBI:16044"/>
        <dbReference type="ChEBI" id="CHEBI:29950"/>
        <dbReference type="ChEBI" id="CHEBI:44120"/>
        <dbReference type="ChEBI" id="CHEBI:50058"/>
        <dbReference type="EC" id="1.8.4.11"/>
    </reaction>
</comment>
<dbReference type="HAMAP" id="MF_01401">
    <property type="entry name" value="MsrA"/>
    <property type="match status" value="1"/>
</dbReference>
<keyword evidence="8" id="KW-1185">Reference proteome</keyword>
<dbReference type="InterPro" id="IPR036509">
    <property type="entry name" value="Met_Sox_Rdtase_MsrA_sf"/>
</dbReference>
<evidence type="ECO:0000256" key="3">
    <source>
        <dbReference type="ARBA" id="ARBA00048782"/>
    </source>
</evidence>
<dbReference type="EC" id="1.8.4.11" evidence="4"/>
<feature type="chain" id="PRO_5047166943" description="Peptide methionine sulfoxide reductase MsrA" evidence="5">
    <location>
        <begin position="21"/>
        <end position="215"/>
    </location>
</feature>
<feature type="active site" evidence="4">
    <location>
        <position position="50"/>
    </location>
</feature>
<keyword evidence="5" id="KW-0732">Signal</keyword>
<protein>
    <recommendedName>
        <fullName evidence="4">Peptide methionine sulfoxide reductase MsrA</fullName>
        <shortName evidence="4">Protein-methionine-S-oxide reductase</shortName>
        <ecNumber evidence="4">1.8.4.11</ecNumber>
    </recommendedName>
    <alternativeName>
        <fullName evidence="4">Peptide-methionine (S)-S-oxide reductase</fullName>
        <shortName evidence="4">Peptide Met(O) reductase</shortName>
    </alternativeName>
</protein>
<keyword evidence="1 4" id="KW-0560">Oxidoreductase</keyword>
<sequence length="215" mass="23601">MKNCILYLACTFLLFGCVNGQTKKGAGKNDFAAVPAAKPGEQVATFGGGCFWSMSEALSELKGVNKVVAGFAGGSTANPTYEDVCTRTTGHAETVQVYYDPKVISYETLAEGFFSAHDPTTLNKQGPDEGTDYRSIAFYRTTAEKATLENVIKKVNASKHYNNPVVTQVVPFKVFYAAENYHQGYYKANPGSFYIQSVSKPKVEKFRKAMKAYLR</sequence>
<evidence type="ECO:0000256" key="4">
    <source>
        <dbReference type="HAMAP-Rule" id="MF_01401"/>
    </source>
</evidence>
<organism evidence="7 8">
    <name type="scientific">Mucilaginibacter gynuensis</name>
    <dbReference type="NCBI Taxonomy" id="1302236"/>
    <lineage>
        <taxon>Bacteria</taxon>
        <taxon>Pseudomonadati</taxon>
        <taxon>Bacteroidota</taxon>
        <taxon>Sphingobacteriia</taxon>
        <taxon>Sphingobacteriales</taxon>
        <taxon>Sphingobacteriaceae</taxon>
        <taxon>Mucilaginibacter</taxon>
    </lineage>
</organism>
<dbReference type="PROSITE" id="PS51257">
    <property type="entry name" value="PROKAR_LIPOPROTEIN"/>
    <property type="match status" value="1"/>
</dbReference>
<name>A0ABP8H306_9SPHI</name>
<accession>A0ABP8H306</accession>
<comment type="caution">
    <text evidence="7">The sequence shown here is derived from an EMBL/GenBank/DDBJ whole genome shotgun (WGS) entry which is preliminary data.</text>
</comment>
<evidence type="ECO:0000259" key="6">
    <source>
        <dbReference type="Pfam" id="PF01625"/>
    </source>
</evidence>
<dbReference type="NCBIfam" id="TIGR00401">
    <property type="entry name" value="msrA"/>
    <property type="match status" value="1"/>
</dbReference>
<gene>
    <name evidence="7" type="primary">msrA_3</name>
    <name evidence="4" type="synonym">msrA</name>
    <name evidence="7" type="ORF">GCM10023149_40580</name>
</gene>
<dbReference type="EMBL" id="BAABFT010000013">
    <property type="protein sequence ID" value="GAA4333668.1"/>
    <property type="molecule type" value="Genomic_DNA"/>
</dbReference>
<dbReference type="PANTHER" id="PTHR43774">
    <property type="entry name" value="PEPTIDE METHIONINE SULFOXIDE REDUCTASE"/>
    <property type="match status" value="1"/>
</dbReference>
<proteinExistence type="inferred from homology"/>
<comment type="catalytic activity">
    <reaction evidence="3 4">
        <text>[thioredoxin]-disulfide + L-methionine + H2O = L-methionine (S)-S-oxide + [thioredoxin]-dithiol</text>
        <dbReference type="Rhea" id="RHEA:19993"/>
        <dbReference type="Rhea" id="RHEA-COMP:10698"/>
        <dbReference type="Rhea" id="RHEA-COMP:10700"/>
        <dbReference type="ChEBI" id="CHEBI:15377"/>
        <dbReference type="ChEBI" id="CHEBI:29950"/>
        <dbReference type="ChEBI" id="CHEBI:50058"/>
        <dbReference type="ChEBI" id="CHEBI:57844"/>
        <dbReference type="ChEBI" id="CHEBI:58772"/>
        <dbReference type="EC" id="1.8.4.11"/>
    </reaction>
</comment>
<reference evidence="8" key="1">
    <citation type="journal article" date="2019" name="Int. J. Syst. Evol. Microbiol.">
        <title>The Global Catalogue of Microorganisms (GCM) 10K type strain sequencing project: providing services to taxonomists for standard genome sequencing and annotation.</title>
        <authorList>
            <consortium name="The Broad Institute Genomics Platform"/>
            <consortium name="The Broad Institute Genome Sequencing Center for Infectious Disease"/>
            <person name="Wu L."/>
            <person name="Ma J."/>
        </authorList>
    </citation>
    <scope>NUCLEOTIDE SEQUENCE [LARGE SCALE GENOMIC DNA]</scope>
    <source>
        <strain evidence="8">JCM 17705</strain>
    </source>
</reference>
<evidence type="ECO:0000313" key="8">
    <source>
        <dbReference type="Proteomes" id="UP001500582"/>
    </source>
</evidence>
<comment type="similarity">
    <text evidence="4">Belongs to the MsrA Met sulfoxide reductase family.</text>
</comment>
<feature type="domain" description="Peptide methionine sulphoxide reductase MsrA" evidence="6">
    <location>
        <begin position="44"/>
        <end position="194"/>
    </location>
</feature>
<dbReference type="SUPFAM" id="SSF55068">
    <property type="entry name" value="Peptide methionine sulfoxide reductase"/>
    <property type="match status" value="1"/>
</dbReference>
<dbReference type="Gene3D" id="3.30.1060.10">
    <property type="entry name" value="Peptide methionine sulphoxide reductase MsrA"/>
    <property type="match status" value="1"/>
</dbReference>
<evidence type="ECO:0000256" key="2">
    <source>
        <dbReference type="ARBA" id="ARBA00047806"/>
    </source>
</evidence>
<comment type="function">
    <text evidence="4">Has an important function as a repair enzyme for proteins that have been inactivated by oxidation. Catalyzes the reversible oxidation-reduction of methionine sulfoxide in proteins to methionine.</text>
</comment>
<evidence type="ECO:0000256" key="1">
    <source>
        <dbReference type="ARBA" id="ARBA00023002"/>
    </source>
</evidence>
<evidence type="ECO:0000256" key="5">
    <source>
        <dbReference type="SAM" id="SignalP"/>
    </source>
</evidence>
<dbReference type="InterPro" id="IPR002569">
    <property type="entry name" value="Met_Sox_Rdtase_MsrA_dom"/>
</dbReference>
<dbReference type="Proteomes" id="UP001500582">
    <property type="component" value="Unassembled WGS sequence"/>
</dbReference>
<dbReference type="RefSeq" id="WP_345213003.1">
    <property type="nucleotide sequence ID" value="NZ_BAABFT010000013.1"/>
</dbReference>
<feature type="signal peptide" evidence="5">
    <location>
        <begin position="1"/>
        <end position="20"/>
    </location>
</feature>